<gene>
    <name evidence="8" type="ORF">B296_00028294</name>
</gene>
<dbReference type="FunFam" id="3.90.800.10:FF:000001">
    <property type="entry name" value="Glutamine--tRNA ligase"/>
    <property type="match status" value="1"/>
</dbReference>
<keyword evidence="2 6" id="KW-0547">Nucleotide-binding</keyword>
<evidence type="ECO:0000256" key="3">
    <source>
        <dbReference type="ARBA" id="ARBA00022840"/>
    </source>
</evidence>
<evidence type="ECO:0000256" key="6">
    <source>
        <dbReference type="RuleBase" id="RU363037"/>
    </source>
</evidence>
<accession>A0A427AN86</accession>
<dbReference type="PANTHER" id="PTHR43097">
    <property type="entry name" value="GLUTAMINE-TRNA LIGASE"/>
    <property type="match status" value="1"/>
</dbReference>
<evidence type="ECO:0000256" key="2">
    <source>
        <dbReference type="ARBA" id="ARBA00022741"/>
    </source>
</evidence>
<feature type="domain" description="Glutamyl/glutaminyl-tRNA synthetase class Ib catalytic" evidence="7">
    <location>
        <begin position="11"/>
        <end position="113"/>
    </location>
</feature>
<dbReference type="Pfam" id="PF00749">
    <property type="entry name" value="tRNA-synt_1c"/>
    <property type="match status" value="1"/>
</dbReference>
<comment type="caution">
    <text evidence="8">The sequence shown here is derived from an EMBL/GenBank/DDBJ whole genome shotgun (WGS) entry which is preliminary data.</text>
</comment>
<dbReference type="GO" id="GO:0005829">
    <property type="term" value="C:cytosol"/>
    <property type="evidence" value="ECO:0007669"/>
    <property type="project" value="TreeGrafter"/>
</dbReference>
<keyword evidence="1 6" id="KW-0436">Ligase</keyword>
<evidence type="ECO:0000256" key="4">
    <source>
        <dbReference type="ARBA" id="ARBA00022917"/>
    </source>
</evidence>
<reference evidence="8 9" key="1">
    <citation type="journal article" date="2014" name="Agronomy (Basel)">
        <title>A Draft Genome Sequence for Ensete ventricosum, the Drought-Tolerant Tree Against Hunger.</title>
        <authorList>
            <person name="Harrison J."/>
            <person name="Moore K.A."/>
            <person name="Paszkiewicz K."/>
            <person name="Jones T."/>
            <person name="Grant M."/>
            <person name="Ambacheew D."/>
            <person name="Muzemil S."/>
            <person name="Studholme D.J."/>
        </authorList>
    </citation>
    <scope>NUCLEOTIDE SEQUENCE [LARGE SCALE GENOMIC DNA]</scope>
</reference>
<dbReference type="InterPro" id="IPR020058">
    <property type="entry name" value="Glu/Gln-tRNA-synth_Ib_cat-dom"/>
</dbReference>
<dbReference type="GO" id="GO:0004819">
    <property type="term" value="F:glutamine-tRNA ligase activity"/>
    <property type="evidence" value="ECO:0007669"/>
    <property type="project" value="TreeGrafter"/>
</dbReference>
<dbReference type="InterPro" id="IPR020056">
    <property type="entry name" value="Rbsml_bL25/Gln-tRNA_synth_N"/>
</dbReference>
<evidence type="ECO:0000256" key="1">
    <source>
        <dbReference type="ARBA" id="ARBA00022598"/>
    </source>
</evidence>
<dbReference type="PANTHER" id="PTHR43097:SF4">
    <property type="entry name" value="GLUTAMINE--TRNA LIGASE"/>
    <property type="match status" value="1"/>
</dbReference>
<evidence type="ECO:0000256" key="5">
    <source>
        <dbReference type="ARBA" id="ARBA00023146"/>
    </source>
</evidence>
<dbReference type="GO" id="GO:0006425">
    <property type="term" value="P:glutaminyl-tRNA aminoacylation"/>
    <property type="evidence" value="ECO:0007669"/>
    <property type="project" value="TreeGrafter"/>
</dbReference>
<organism evidence="8 9">
    <name type="scientific">Ensete ventricosum</name>
    <name type="common">Abyssinian banana</name>
    <name type="synonym">Musa ensete</name>
    <dbReference type="NCBI Taxonomy" id="4639"/>
    <lineage>
        <taxon>Eukaryota</taxon>
        <taxon>Viridiplantae</taxon>
        <taxon>Streptophyta</taxon>
        <taxon>Embryophyta</taxon>
        <taxon>Tracheophyta</taxon>
        <taxon>Spermatophyta</taxon>
        <taxon>Magnoliopsida</taxon>
        <taxon>Liliopsida</taxon>
        <taxon>Zingiberales</taxon>
        <taxon>Musaceae</taxon>
        <taxon>Ensete</taxon>
    </lineage>
</organism>
<dbReference type="GO" id="GO:0005524">
    <property type="term" value="F:ATP binding"/>
    <property type="evidence" value="ECO:0007669"/>
    <property type="project" value="UniProtKB-KW"/>
</dbReference>
<proteinExistence type="inferred from homology"/>
<dbReference type="AlphaFoldDB" id="A0A427AN86"/>
<protein>
    <recommendedName>
        <fullName evidence="7">Glutamyl/glutaminyl-tRNA synthetase class Ib catalytic domain-containing protein</fullName>
    </recommendedName>
</protein>
<evidence type="ECO:0000313" key="8">
    <source>
        <dbReference type="EMBL" id="RRT77680.1"/>
    </source>
</evidence>
<name>A0A427AN86_ENSVE</name>
<comment type="similarity">
    <text evidence="6">Belongs to the class-I aminoacyl-tRNA synthetase family.</text>
</comment>
<dbReference type="Gene3D" id="3.90.800.10">
    <property type="entry name" value="Glutamyl-tRNA Synthetase, Domain 3"/>
    <property type="match status" value="1"/>
</dbReference>
<dbReference type="Gene3D" id="2.40.240.10">
    <property type="entry name" value="Ribosomal Protein L25, Chain P"/>
    <property type="match status" value="1"/>
</dbReference>
<keyword evidence="5 6" id="KW-0030">Aminoacyl-tRNA synthetase</keyword>
<dbReference type="SUPFAM" id="SSF52374">
    <property type="entry name" value="Nucleotidylyl transferase"/>
    <property type="match status" value="1"/>
</dbReference>
<evidence type="ECO:0000313" key="9">
    <source>
        <dbReference type="Proteomes" id="UP000287651"/>
    </source>
</evidence>
<keyword evidence="3 6" id="KW-0067">ATP-binding</keyword>
<dbReference type="InterPro" id="IPR050132">
    <property type="entry name" value="Gln/Glu-tRNA_Ligase"/>
</dbReference>
<keyword evidence="4 6" id="KW-0648">Protein biosynthesis</keyword>
<evidence type="ECO:0000259" key="7">
    <source>
        <dbReference type="Pfam" id="PF00749"/>
    </source>
</evidence>
<dbReference type="EMBL" id="AMZH03001869">
    <property type="protein sequence ID" value="RRT77680.1"/>
    <property type="molecule type" value="Genomic_DNA"/>
</dbReference>
<sequence length="227" mass="26585">MYWSKSFSSFYQVTYTSDYFEELYDLAVKLIHKGLAYVDHQSPEEVKEYREKKMNSPWRDRPIAESLKLFEDMRQGFIDEGKATLRLKQDMQNHNKNMYDLIAYRIKVEEIEGEPRTAPLSNGEAVVRFFIVFFAEGRRCLWPENLETTPRMRRTSRGDDFFATVFSLLPYPRLRFMDSFTSDFPLSSSDSTIVSGYFAVDPDSTPSKLVLNRTTTLRDSYCKGAQK</sequence>
<dbReference type="Proteomes" id="UP000287651">
    <property type="component" value="Unassembled WGS sequence"/>
</dbReference>